<dbReference type="FunFam" id="1.20.120.1080:FF:000001">
    <property type="entry name" value="Pre-mRNA-splicing factor ATP-dependent RNA helicase"/>
    <property type="match status" value="1"/>
</dbReference>
<dbReference type="GO" id="GO:0003723">
    <property type="term" value="F:RNA binding"/>
    <property type="evidence" value="ECO:0007669"/>
    <property type="project" value="TreeGrafter"/>
</dbReference>
<dbReference type="InterPro" id="IPR044762">
    <property type="entry name" value="DHX8/Prp22_DEXHc"/>
</dbReference>
<dbReference type="InterPro" id="IPR012340">
    <property type="entry name" value="NA-bd_OB-fold"/>
</dbReference>
<dbReference type="InterPro" id="IPR003029">
    <property type="entry name" value="S1_domain"/>
</dbReference>
<sequence>MEQLQKLQYLSLVSKLTTELENHLGIADKTLAEFIVELSKGKNSSKEFRLVLRENGADMPDSLVETLWAIIQKMAPGRGGGGGGGGGAKLQPREDAGPYKGLALPDTRDRVKEMEEEMLAEARAKAEQSAAAERQRSHEQASTRDGRGGRDYRDGRDRDGRRRSRSRSRSRERRRDRSRSRDRDRGDRNGGGRRGRSRSGSPRGRGGPPPPMPDEPEMYGVYRGRVNNVMDFGCFVELMGFRTKQEGLVHLSNISSTKRGGSAKELVNKGDQVWVKVVSKTGQRLGLAMRDVDQVTGEDMLPMQRQAAGGASNPAGPVSGANVTALHGLSGIKVKEEDELGGKPKRRGKVMSDYEKWEIAQLIKSGVLDPSEYPGWDEEEGGALANVDAEVEEEFEIDLNDAEPDFLRGQTTKTGVEMSPIKIVKNPDGSMQRAAMTQSALAKERRELREQQNRMLLEAIPKDLSKPWEDPLADPSERALAQELRGIGVVAQEVPEWKQQALGKAPTFGIRDNRSIKDQRESLPIFKLREQLIQAVHDNQVLVVIGETGSGKTTQMTQYLAESGYTSKGKIGCTQPRRVAAMSVAKRVSEEVGCRLGEEVGYAIRFEDCTSQQTVIKYMTDGMLLREALLDDMLSQYSVIILDEAHERTIHTDVLFGLLKAVIQKRKDLKVIVTSATLDAEKFSGYFFSSPIFTIPGRTYPVEVLYTKEPESDYMDAALITVMQIHLTEPEGDILLFLTGQEEIDTAAQILFERMKSLGPAVPELIILPVYSALPSEMQTRIFEPAPPGTRKCVIATNIAEASLTIDGIYYVVDPGFAKQKVFNPKIGMDALVVAPISQASARQRAGRAGRTGPGKCYRLYTEAAYKNEMLPTSIPEIQRSNLAMTVLTMKAMGINDLLNFDFMDPPPPQTLISALEQLYNLGALDEEGLLTRLGRKMAEFPLDPPVSKMLIASVDLGCSEEVLTIIGMLSAQNIFYRPKEKQAQADQKKAKFHQPEGDHLTLLAVYEGWKNSKFSNPWCYENFVQARSLRRAQDVRKQLVAIMDRYKLDLVSAGRNYQKIQKAICSGFFFHAARKDAQEGYKTVVEGQPVFIHPSSAIFQHQPQWVVYHELVLTTKEYMREVCEIDPKWLVEMAPRFFKPADPHKLSRRKRHERIEPLYDRFNDPNEWRLSKRRG</sequence>
<gene>
    <name evidence="15" type="ORF">C2E21_2746</name>
</gene>
<dbReference type="InterPro" id="IPR027417">
    <property type="entry name" value="P-loop_NTPase"/>
</dbReference>
<feature type="region of interest" description="Disordered" evidence="11">
    <location>
        <begin position="78"/>
        <end position="219"/>
    </location>
</feature>
<dbReference type="PROSITE" id="PS00690">
    <property type="entry name" value="DEAH_ATP_HELICASE"/>
    <property type="match status" value="1"/>
</dbReference>
<keyword evidence="7" id="KW-0067">ATP-binding</keyword>
<organism evidence="15 16">
    <name type="scientific">Chlorella sorokiniana</name>
    <name type="common">Freshwater green alga</name>
    <dbReference type="NCBI Taxonomy" id="3076"/>
    <lineage>
        <taxon>Eukaryota</taxon>
        <taxon>Viridiplantae</taxon>
        <taxon>Chlorophyta</taxon>
        <taxon>core chlorophytes</taxon>
        <taxon>Trebouxiophyceae</taxon>
        <taxon>Chlorellales</taxon>
        <taxon>Chlorellaceae</taxon>
        <taxon>Chlorella clade</taxon>
        <taxon>Chlorella</taxon>
    </lineage>
</organism>
<dbReference type="Pfam" id="PF04408">
    <property type="entry name" value="WHD_HA2"/>
    <property type="match status" value="1"/>
</dbReference>
<dbReference type="InterPro" id="IPR048333">
    <property type="entry name" value="HA2_WH"/>
</dbReference>
<dbReference type="AlphaFoldDB" id="A0A2P6TWD5"/>
<evidence type="ECO:0000256" key="7">
    <source>
        <dbReference type="ARBA" id="ARBA00022840"/>
    </source>
</evidence>
<dbReference type="Pfam" id="PF21010">
    <property type="entry name" value="HA2_C"/>
    <property type="match status" value="1"/>
</dbReference>
<evidence type="ECO:0000256" key="3">
    <source>
        <dbReference type="ARBA" id="ARBA00022664"/>
    </source>
</evidence>
<dbReference type="FunFam" id="2.40.50.140:FF:000061">
    <property type="entry name" value="ATP-dependent RNA helicase DHX8"/>
    <property type="match status" value="1"/>
</dbReference>
<evidence type="ECO:0000256" key="10">
    <source>
        <dbReference type="ARBA" id="ARBA00047984"/>
    </source>
</evidence>
<dbReference type="InterPro" id="IPR011545">
    <property type="entry name" value="DEAD/DEAH_box_helicase_dom"/>
</dbReference>
<dbReference type="EC" id="3.6.4.13" evidence="2"/>
<dbReference type="SUPFAM" id="SSF50249">
    <property type="entry name" value="Nucleic acid-binding proteins"/>
    <property type="match status" value="1"/>
</dbReference>
<evidence type="ECO:0000259" key="13">
    <source>
        <dbReference type="PROSITE" id="PS51192"/>
    </source>
</evidence>
<dbReference type="SMART" id="SM00847">
    <property type="entry name" value="HA2"/>
    <property type="match status" value="1"/>
</dbReference>
<feature type="compositionally biased region" description="Basic and acidic residues" evidence="11">
    <location>
        <begin position="173"/>
        <end position="190"/>
    </location>
</feature>
<dbReference type="InterPro" id="IPR001650">
    <property type="entry name" value="Helicase_C-like"/>
</dbReference>
<evidence type="ECO:0000256" key="9">
    <source>
        <dbReference type="ARBA" id="ARBA00023242"/>
    </source>
</evidence>
<keyword evidence="16" id="KW-1185">Reference proteome</keyword>
<dbReference type="InterPro" id="IPR007502">
    <property type="entry name" value="Helicase-assoc_dom"/>
</dbReference>
<evidence type="ECO:0000256" key="1">
    <source>
        <dbReference type="ARBA" id="ARBA00004123"/>
    </source>
</evidence>
<dbReference type="PROSITE" id="PS51194">
    <property type="entry name" value="HELICASE_CTER"/>
    <property type="match status" value="1"/>
</dbReference>
<dbReference type="CDD" id="cd18791">
    <property type="entry name" value="SF2_C_RHA"/>
    <property type="match status" value="1"/>
</dbReference>
<accession>A0A2P6TWD5</accession>
<feature type="domain" description="Helicase C-terminal" evidence="14">
    <location>
        <begin position="721"/>
        <end position="894"/>
    </location>
</feature>
<dbReference type="Pfam" id="PF00270">
    <property type="entry name" value="DEAD"/>
    <property type="match status" value="1"/>
</dbReference>
<feature type="domain" description="Helicase ATP-binding" evidence="13">
    <location>
        <begin position="533"/>
        <end position="696"/>
    </location>
</feature>
<dbReference type="PANTHER" id="PTHR18934">
    <property type="entry name" value="ATP-DEPENDENT RNA HELICASE"/>
    <property type="match status" value="1"/>
</dbReference>
<dbReference type="Pfam" id="PF00271">
    <property type="entry name" value="Helicase_C"/>
    <property type="match status" value="1"/>
</dbReference>
<evidence type="ECO:0000313" key="16">
    <source>
        <dbReference type="Proteomes" id="UP000239899"/>
    </source>
</evidence>
<evidence type="ECO:0000256" key="8">
    <source>
        <dbReference type="ARBA" id="ARBA00023187"/>
    </source>
</evidence>
<dbReference type="FunFam" id="3.40.50.300:FF:000191">
    <property type="entry name" value="Pre-mRNA-splicing factor ATP-dependent RNA helicase"/>
    <property type="match status" value="1"/>
</dbReference>
<dbReference type="GO" id="GO:0003724">
    <property type="term" value="F:RNA helicase activity"/>
    <property type="evidence" value="ECO:0007669"/>
    <property type="project" value="UniProtKB-EC"/>
</dbReference>
<comment type="caution">
    <text evidence="15">The sequence shown here is derived from an EMBL/GenBank/DDBJ whole genome shotgun (WGS) entry which is preliminary data.</text>
</comment>
<dbReference type="PROSITE" id="PS50126">
    <property type="entry name" value="S1"/>
    <property type="match status" value="1"/>
</dbReference>
<dbReference type="STRING" id="3076.A0A2P6TWD5"/>
<dbReference type="InterPro" id="IPR049588">
    <property type="entry name" value="DHX8_GH2-like"/>
</dbReference>
<feature type="compositionally biased region" description="Basic residues" evidence="11">
    <location>
        <begin position="161"/>
        <end position="172"/>
    </location>
</feature>
<evidence type="ECO:0000256" key="5">
    <source>
        <dbReference type="ARBA" id="ARBA00022801"/>
    </source>
</evidence>
<keyword evidence="3" id="KW-0507">mRNA processing</keyword>
<keyword evidence="8" id="KW-0508">mRNA splicing</keyword>
<comment type="subcellular location">
    <subcellularLocation>
        <location evidence="1">Nucleus</location>
    </subcellularLocation>
</comment>
<protein>
    <recommendedName>
        <fullName evidence="2">RNA helicase</fullName>
        <ecNumber evidence="2">3.6.4.13</ecNumber>
    </recommendedName>
</protein>
<dbReference type="FunFam" id="3.40.50.300:FF:000101">
    <property type="entry name" value="Pre-mRNA-splicing factor ATP-dependent RNA helicase"/>
    <property type="match status" value="1"/>
</dbReference>
<name>A0A2P6TWD5_CHLSO</name>
<dbReference type="SMART" id="SM00487">
    <property type="entry name" value="DEXDc"/>
    <property type="match status" value="1"/>
</dbReference>
<dbReference type="PANTHER" id="PTHR18934:SF85">
    <property type="entry name" value="ATP-DEPENDENT RNA HELICASE DHX8"/>
    <property type="match status" value="1"/>
</dbReference>
<dbReference type="PROSITE" id="PS51192">
    <property type="entry name" value="HELICASE_ATP_BIND_1"/>
    <property type="match status" value="1"/>
</dbReference>
<dbReference type="Gene3D" id="3.40.50.300">
    <property type="entry name" value="P-loop containing nucleotide triphosphate hydrolases"/>
    <property type="match status" value="2"/>
</dbReference>
<dbReference type="Pfam" id="PF00575">
    <property type="entry name" value="S1"/>
    <property type="match status" value="1"/>
</dbReference>
<dbReference type="OrthoDB" id="10253254at2759"/>
<keyword evidence="5" id="KW-0378">Hydrolase</keyword>
<keyword evidence="6 15" id="KW-0347">Helicase</keyword>
<evidence type="ECO:0000259" key="14">
    <source>
        <dbReference type="PROSITE" id="PS51194"/>
    </source>
</evidence>
<evidence type="ECO:0000256" key="6">
    <source>
        <dbReference type="ARBA" id="ARBA00022806"/>
    </source>
</evidence>
<dbReference type="Gene3D" id="2.40.50.140">
    <property type="entry name" value="Nucleic acid-binding proteins"/>
    <property type="match status" value="1"/>
</dbReference>
<dbReference type="Proteomes" id="UP000239899">
    <property type="component" value="Unassembled WGS sequence"/>
</dbReference>
<evidence type="ECO:0000259" key="12">
    <source>
        <dbReference type="PROSITE" id="PS50126"/>
    </source>
</evidence>
<dbReference type="CDD" id="cd17971">
    <property type="entry name" value="DEXHc_DHX8"/>
    <property type="match status" value="1"/>
</dbReference>
<comment type="catalytic activity">
    <reaction evidence="10">
        <text>ATP + H2O = ADP + phosphate + H(+)</text>
        <dbReference type="Rhea" id="RHEA:13065"/>
        <dbReference type="ChEBI" id="CHEBI:15377"/>
        <dbReference type="ChEBI" id="CHEBI:15378"/>
        <dbReference type="ChEBI" id="CHEBI:30616"/>
        <dbReference type="ChEBI" id="CHEBI:43474"/>
        <dbReference type="ChEBI" id="CHEBI:456216"/>
        <dbReference type="EC" id="3.6.4.13"/>
    </reaction>
</comment>
<keyword evidence="4" id="KW-0547">Nucleotide-binding</keyword>
<evidence type="ECO:0000313" key="15">
    <source>
        <dbReference type="EMBL" id="PRW58375.1"/>
    </source>
</evidence>
<evidence type="ECO:0000256" key="4">
    <source>
        <dbReference type="ARBA" id="ARBA00022741"/>
    </source>
</evidence>
<dbReference type="SMART" id="SM00316">
    <property type="entry name" value="S1"/>
    <property type="match status" value="1"/>
</dbReference>
<dbReference type="Pfam" id="PF07717">
    <property type="entry name" value="OB_NTP_bind"/>
    <property type="match status" value="1"/>
</dbReference>
<feature type="compositionally biased region" description="Gly residues" evidence="11">
    <location>
        <begin position="78"/>
        <end position="88"/>
    </location>
</feature>
<dbReference type="SMART" id="SM00490">
    <property type="entry name" value="HELICc"/>
    <property type="match status" value="1"/>
</dbReference>
<evidence type="ECO:0000256" key="2">
    <source>
        <dbReference type="ARBA" id="ARBA00012552"/>
    </source>
</evidence>
<dbReference type="InterPro" id="IPR002464">
    <property type="entry name" value="DNA/RNA_helicase_DEAH_CS"/>
</dbReference>
<dbReference type="SUPFAM" id="SSF52540">
    <property type="entry name" value="P-loop containing nucleoside triphosphate hydrolases"/>
    <property type="match status" value="1"/>
</dbReference>
<reference evidence="15 16" key="1">
    <citation type="journal article" date="2018" name="Plant J.">
        <title>Genome sequences of Chlorella sorokiniana UTEX 1602 and Micractinium conductrix SAG 241.80: implications to maltose excretion by a green alga.</title>
        <authorList>
            <person name="Arriola M.B."/>
            <person name="Velmurugan N."/>
            <person name="Zhang Y."/>
            <person name="Plunkett M.H."/>
            <person name="Hondzo H."/>
            <person name="Barney B.M."/>
        </authorList>
    </citation>
    <scope>NUCLEOTIDE SEQUENCE [LARGE SCALE GENOMIC DNA]</scope>
    <source>
        <strain evidence="16">UTEX 1602</strain>
    </source>
</reference>
<dbReference type="InterPro" id="IPR014001">
    <property type="entry name" value="Helicase_ATP-bd"/>
</dbReference>
<dbReference type="CDD" id="cd05684">
    <property type="entry name" value="S1_DHX8_helicase"/>
    <property type="match status" value="1"/>
</dbReference>
<dbReference type="InterPro" id="IPR049621">
    <property type="entry name" value="S1_DHX8_helicase"/>
</dbReference>
<feature type="domain" description="S1 motif" evidence="12">
    <location>
        <begin position="219"/>
        <end position="290"/>
    </location>
</feature>
<keyword evidence="9" id="KW-0539">Nucleus</keyword>
<dbReference type="GO" id="GO:0000390">
    <property type="term" value="P:spliceosomal complex disassembly"/>
    <property type="evidence" value="ECO:0007669"/>
    <property type="project" value="TreeGrafter"/>
</dbReference>
<dbReference type="Gene3D" id="1.20.120.1080">
    <property type="match status" value="1"/>
</dbReference>
<dbReference type="GO" id="GO:0071013">
    <property type="term" value="C:catalytic step 2 spliceosome"/>
    <property type="evidence" value="ECO:0007669"/>
    <property type="project" value="TreeGrafter"/>
</dbReference>
<dbReference type="GO" id="GO:0005524">
    <property type="term" value="F:ATP binding"/>
    <property type="evidence" value="ECO:0007669"/>
    <property type="project" value="UniProtKB-KW"/>
</dbReference>
<dbReference type="EMBL" id="LHPG02000005">
    <property type="protein sequence ID" value="PRW58375.1"/>
    <property type="molecule type" value="Genomic_DNA"/>
</dbReference>
<feature type="compositionally biased region" description="Basic and acidic residues" evidence="11">
    <location>
        <begin position="133"/>
        <end position="160"/>
    </location>
</feature>
<dbReference type="InterPro" id="IPR011709">
    <property type="entry name" value="DEAD-box_helicase_OB_fold"/>
</dbReference>
<dbReference type="CDD" id="cd21691">
    <property type="entry name" value="GH2-like_DHX8"/>
    <property type="match status" value="1"/>
</dbReference>
<dbReference type="GO" id="GO:0016787">
    <property type="term" value="F:hydrolase activity"/>
    <property type="evidence" value="ECO:0007669"/>
    <property type="project" value="UniProtKB-KW"/>
</dbReference>
<proteinExistence type="predicted"/>
<evidence type="ECO:0000256" key="11">
    <source>
        <dbReference type="SAM" id="MobiDB-lite"/>
    </source>
</evidence>